<dbReference type="EMBL" id="CP016618">
    <property type="protein sequence ID" value="ANY83638.1"/>
    <property type="molecule type" value="Genomic_DNA"/>
</dbReference>
<accession>A0A1B2EUJ4</accession>
<evidence type="ECO:0000313" key="1">
    <source>
        <dbReference type="EMBL" id="ANY83638.1"/>
    </source>
</evidence>
<name>A0A1B2EUJ4_9HYPH</name>
<dbReference type="AlphaFoldDB" id="A0A1B2EUJ4"/>
<organism evidence="1">
    <name type="scientific">Microvirga ossetica</name>
    <dbReference type="NCBI Taxonomy" id="1882682"/>
    <lineage>
        <taxon>Bacteria</taxon>
        <taxon>Pseudomonadati</taxon>
        <taxon>Pseudomonadota</taxon>
        <taxon>Alphaproteobacteria</taxon>
        <taxon>Hyphomicrobiales</taxon>
        <taxon>Methylobacteriaceae</taxon>
        <taxon>Microvirga</taxon>
    </lineage>
</organism>
<keyword evidence="1" id="KW-0614">Plasmid</keyword>
<reference evidence="1" key="1">
    <citation type="submission" date="2016-07" db="EMBL/GenBank/DDBJ databases">
        <title>Microvirga ossetica sp. nov. a new species of rhizobia isolated from root nodules of the legume species Vicia alpestris Steven originated from North Ossetia region in the Caucasus.</title>
        <authorList>
            <person name="Safronova V.I."/>
            <person name="Kuznetsova I.G."/>
            <person name="Sazanova A.L."/>
            <person name="Belimov A."/>
            <person name="Andronov E."/>
            <person name="Osledkin Y.S."/>
            <person name="Onishchuk O.P."/>
            <person name="Kurchak O.N."/>
            <person name="Shaposhnikov A.I."/>
            <person name="Willems A."/>
            <person name="Tikhonovich I.A."/>
        </authorList>
    </citation>
    <scope>NUCLEOTIDE SEQUENCE [LARGE SCALE GENOMIC DNA]</scope>
    <source>
        <strain evidence="1">V5/3M</strain>
        <plasmid evidence="1">unnamed3</plasmid>
    </source>
</reference>
<proteinExistence type="predicted"/>
<geneLocation type="plasmid" evidence="1">
    <name>unnamed3</name>
</geneLocation>
<protein>
    <submittedName>
        <fullName evidence="1">Uncharacterized protein</fullName>
    </submittedName>
</protein>
<gene>
    <name evidence="1" type="ORF">BB934_35900</name>
</gene>
<dbReference type="KEGG" id="moc:BB934_35900"/>
<sequence length="86" mass="10099">MEPRVTFVAFNDRLWDFALVSGGVSVVATMNARRSWRQFQDALKAPLAWDNGDVPYQREWDFRFWRTIRRVTAGLSILLSILWLIP</sequence>